<feature type="transmembrane region" description="Helical" evidence="1">
    <location>
        <begin position="65"/>
        <end position="88"/>
    </location>
</feature>
<sequence length="202" mass="22884">MFIGEYGKFVYLTYFGTALSLVAMHFIIQGEMIWAMSCFIVSGLCDLFDGMVARSFERTKAQEQFGVEIDTLCDMISFAALPAVLLIAQGRFPLMNIFLAIIYVIAAVTRLAYFNRETKENLAERATYFRGVPVTYGALVFPVGYLVSEWLISGSFQSVLLLLAPIMAFLFIWDIKIPKPNRVMYLFFLGLALVTLFGLWRL</sequence>
<dbReference type="Gene3D" id="1.20.120.1760">
    <property type="match status" value="1"/>
</dbReference>
<feature type="transmembrane region" description="Helical" evidence="1">
    <location>
        <begin position="9"/>
        <end position="28"/>
    </location>
</feature>
<proteinExistence type="predicted"/>
<dbReference type="RefSeq" id="WP_089977055.1">
    <property type="nucleotide sequence ID" value="NZ_CP084916.1"/>
</dbReference>
<reference evidence="3" key="1">
    <citation type="submission" date="2016-10" db="EMBL/GenBank/DDBJ databases">
        <authorList>
            <person name="Varghese N."/>
            <person name="Submissions S."/>
        </authorList>
    </citation>
    <scope>NUCLEOTIDE SEQUENCE [LARGE SCALE GENOMIC DNA]</scope>
    <source>
        <strain evidence="3">MPL-11</strain>
    </source>
</reference>
<keyword evidence="1" id="KW-0812">Transmembrane</keyword>
<dbReference type="EMBL" id="FNJW01000008">
    <property type="protein sequence ID" value="SDQ29101.1"/>
    <property type="molecule type" value="Genomic_DNA"/>
</dbReference>
<keyword evidence="1" id="KW-0472">Membrane</keyword>
<dbReference type="InterPro" id="IPR000462">
    <property type="entry name" value="CDP-OH_P_trans"/>
</dbReference>
<feature type="transmembrane region" description="Helical" evidence="1">
    <location>
        <begin position="94"/>
        <end position="115"/>
    </location>
</feature>
<dbReference type="GO" id="GO:0016780">
    <property type="term" value="F:phosphotransferase activity, for other substituted phosphate groups"/>
    <property type="evidence" value="ECO:0007669"/>
    <property type="project" value="InterPro"/>
</dbReference>
<evidence type="ECO:0000313" key="3">
    <source>
        <dbReference type="Proteomes" id="UP000199481"/>
    </source>
</evidence>
<feature type="transmembrane region" description="Helical" evidence="1">
    <location>
        <begin position="151"/>
        <end position="171"/>
    </location>
</feature>
<feature type="transmembrane region" description="Helical" evidence="1">
    <location>
        <begin position="34"/>
        <end position="53"/>
    </location>
</feature>
<dbReference type="OrthoDB" id="9777147at2"/>
<accession>A0A1H0ZPI8</accession>
<evidence type="ECO:0000313" key="2">
    <source>
        <dbReference type="EMBL" id="SDQ29101.1"/>
    </source>
</evidence>
<dbReference type="InterPro" id="IPR043130">
    <property type="entry name" value="CDP-OH_PTrfase_TM_dom"/>
</dbReference>
<dbReference type="GO" id="GO:0016020">
    <property type="term" value="C:membrane"/>
    <property type="evidence" value="ECO:0007669"/>
    <property type="project" value="InterPro"/>
</dbReference>
<organism evidence="2 3">
    <name type="scientific">Carnobacterium viridans</name>
    <dbReference type="NCBI Taxonomy" id="174587"/>
    <lineage>
        <taxon>Bacteria</taxon>
        <taxon>Bacillati</taxon>
        <taxon>Bacillota</taxon>
        <taxon>Bacilli</taxon>
        <taxon>Lactobacillales</taxon>
        <taxon>Carnobacteriaceae</taxon>
        <taxon>Carnobacterium</taxon>
    </lineage>
</organism>
<protein>
    <submittedName>
        <fullName evidence="2">CDP-diacylglycerol---serine O-phosphatidyltransferase</fullName>
    </submittedName>
</protein>
<dbReference type="Pfam" id="PF01066">
    <property type="entry name" value="CDP-OH_P_transf"/>
    <property type="match status" value="1"/>
</dbReference>
<feature type="transmembrane region" description="Helical" evidence="1">
    <location>
        <begin position="127"/>
        <end position="145"/>
    </location>
</feature>
<gene>
    <name evidence="2" type="ORF">SAMN04487752_1632</name>
</gene>
<dbReference type="Proteomes" id="UP000199481">
    <property type="component" value="Unassembled WGS sequence"/>
</dbReference>
<feature type="transmembrane region" description="Helical" evidence="1">
    <location>
        <begin position="183"/>
        <end position="200"/>
    </location>
</feature>
<keyword evidence="2" id="KW-0808">Transferase</keyword>
<evidence type="ECO:0000256" key="1">
    <source>
        <dbReference type="SAM" id="Phobius"/>
    </source>
</evidence>
<name>A0A1H0ZPI8_9LACT</name>
<keyword evidence="1" id="KW-1133">Transmembrane helix</keyword>
<dbReference type="GO" id="GO:0008654">
    <property type="term" value="P:phospholipid biosynthetic process"/>
    <property type="evidence" value="ECO:0007669"/>
    <property type="project" value="InterPro"/>
</dbReference>
<keyword evidence="3" id="KW-1185">Reference proteome</keyword>
<dbReference type="AlphaFoldDB" id="A0A1H0ZPI8"/>